<feature type="domain" description="THAP9-like helix-turn-helix" evidence="1">
    <location>
        <begin position="76"/>
        <end position="135"/>
    </location>
</feature>
<dbReference type="Pfam" id="PF12017">
    <property type="entry name" value="Tnp_P_element"/>
    <property type="match status" value="1"/>
</dbReference>
<accession>A0A6G0WBB0</accession>
<dbReference type="Proteomes" id="UP000478052">
    <property type="component" value="Unassembled WGS sequence"/>
</dbReference>
<sequence length="136" mass="15538">MCNLDPSSSNYESITVSPSLFKTTPVKQKYFSTNSSLIDNSDSMIANKRSTIVKLKKNLKNSGHLFKNKNIFNSSSFPSTDSQTLVKMQNRQNISRKPWTNLEKDFSLRLYYKSPSAYKFLRSTKINLPGLATIKR</sequence>
<reference evidence="2 3" key="1">
    <citation type="submission" date="2019-08" db="EMBL/GenBank/DDBJ databases">
        <title>Whole genome of Aphis craccivora.</title>
        <authorList>
            <person name="Voronova N.V."/>
            <person name="Shulinski R.S."/>
            <person name="Bandarenka Y.V."/>
            <person name="Zhorov D.G."/>
            <person name="Warner D."/>
        </authorList>
    </citation>
    <scope>NUCLEOTIDE SEQUENCE [LARGE SCALE GENOMIC DNA]</scope>
    <source>
        <strain evidence="2">180601</strain>
        <tissue evidence="2">Whole Body</tissue>
    </source>
</reference>
<dbReference type="EMBL" id="VUJU01008888">
    <property type="protein sequence ID" value="KAF0724556.1"/>
    <property type="molecule type" value="Genomic_DNA"/>
</dbReference>
<name>A0A6G0WBB0_APHCR</name>
<evidence type="ECO:0000313" key="3">
    <source>
        <dbReference type="Proteomes" id="UP000478052"/>
    </source>
</evidence>
<evidence type="ECO:0000259" key="1">
    <source>
        <dbReference type="Pfam" id="PF12017"/>
    </source>
</evidence>
<gene>
    <name evidence="2" type="ORF">FWK35_00021664</name>
</gene>
<organism evidence="2 3">
    <name type="scientific">Aphis craccivora</name>
    <name type="common">Cowpea aphid</name>
    <dbReference type="NCBI Taxonomy" id="307492"/>
    <lineage>
        <taxon>Eukaryota</taxon>
        <taxon>Metazoa</taxon>
        <taxon>Ecdysozoa</taxon>
        <taxon>Arthropoda</taxon>
        <taxon>Hexapoda</taxon>
        <taxon>Insecta</taxon>
        <taxon>Pterygota</taxon>
        <taxon>Neoptera</taxon>
        <taxon>Paraneoptera</taxon>
        <taxon>Hemiptera</taxon>
        <taxon>Sternorrhyncha</taxon>
        <taxon>Aphidomorpha</taxon>
        <taxon>Aphidoidea</taxon>
        <taxon>Aphididae</taxon>
        <taxon>Aphidini</taxon>
        <taxon>Aphis</taxon>
        <taxon>Aphis</taxon>
    </lineage>
</organism>
<proteinExistence type="predicted"/>
<keyword evidence="3" id="KW-1185">Reference proteome</keyword>
<dbReference type="AlphaFoldDB" id="A0A6G0WBB0"/>
<evidence type="ECO:0000313" key="2">
    <source>
        <dbReference type="EMBL" id="KAF0724556.1"/>
    </source>
</evidence>
<comment type="caution">
    <text evidence="2">The sequence shown here is derived from an EMBL/GenBank/DDBJ whole genome shotgun (WGS) entry which is preliminary data.</text>
</comment>
<protein>
    <recommendedName>
        <fullName evidence="1">THAP9-like helix-turn-helix domain-containing protein</fullName>
    </recommendedName>
</protein>
<dbReference type="InterPro" id="IPR021896">
    <property type="entry name" value="THAP9-like_HTH"/>
</dbReference>